<dbReference type="Proteomes" id="UP001597045">
    <property type="component" value="Unassembled WGS sequence"/>
</dbReference>
<evidence type="ECO:0000313" key="1">
    <source>
        <dbReference type="EMBL" id="MFD1046998.1"/>
    </source>
</evidence>
<dbReference type="Pfam" id="PF14025">
    <property type="entry name" value="DUF4241"/>
    <property type="match status" value="1"/>
</dbReference>
<organism evidence="1 2">
    <name type="scientific">Kibdelosporangium lantanae</name>
    <dbReference type="NCBI Taxonomy" id="1497396"/>
    <lineage>
        <taxon>Bacteria</taxon>
        <taxon>Bacillati</taxon>
        <taxon>Actinomycetota</taxon>
        <taxon>Actinomycetes</taxon>
        <taxon>Pseudonocardiales</taxon>
        <taxon>Pseudonocardiaceae</taxon>
        <taxon>Kibdelosporangium</taxon>
    </lineage>
</organism>
<sequence length="259" mass="28062">MAAIAVLVLAGLVVVNRFHFGRGMSASTDTSQQPPEAENRKLRKDGFDKLFEPGRVNVGHNPYDLTVHDTGLLDLPSGKLLAGDPYLLADDRPNELSPFVVTVPPGRYPVSVSMVLESTTPTRTPMTPGARLDKRIAAARMVVKPEPVVRWQMAFIATDDPAKLKDNEFYGYGVDAGMGAFTDVTSVDAIKRVGEENGLLDKVDTDEAAAWNVRDPISDRNVVAFHSGFGDGAYPTWIGYTAANEPAVFVTDFLVVDVP</sequence>
<name>A0ABW3M8R5_9PSEU</name>
<gene>
    <name evidence="1" type="ORF">ACFQ1S_16320</name>
</gene>
<protein>
    <submittedName>
        <fullName evidence="1">DUF4241 domain-containing protein</fullName>
    </submittedName>
</protein>
<accession>A0ABW3M8R5</accession>
<comment type="caution">
    <text evidence="1">The sequence shown here is derived from an EMBL/GenBank/DDBJ whole genome shotgun (WGS) entry which is preliminary data.</text>
</comment>
<reference evidence="2" key="1">
    <citation type="journal article" date="2019" name="Int. J. Syst. Evol. Microbiol.">
        <title>The Global Catalogue of Microorganisms (GCM) 10K type strain sequencing project: providing services to taxonomists for standard genome sequencing and annotation.</title>
        <authorList>
            <consortium name="The Broad Institute Genomics Platform"/>
            <consortium name="The Broad Institute Genome Sequencing Center for Infectious Disease"/>
            <person name="Wu L."/>
            <person name="Ma J."/>
        </authorList>
    </citation>
    <scope>NUCLEOTIDE SEQUENCE [LARGE SCALE GENOMIC DNA]</scope>
    <source>
        <strain evidence="2">JCM 31486</strain>
    </source>
</reference>
<keyword evidence="2" id="KW-1185">Reference proteome</keyword>
<dbReference type="EMBL" id="JBHTIS010000884">
    <property type="protein sequence ID" value="MFD1046998.1"/>
    <property type="molecule type" value="Genomic_DNA"/>
</dbReference>
<evidence type="ECO:0000313" key="2">
    <source>
        <dbReference type="Proteomes" id="UP001597045"/>
    </source>
</evidence>
<proteinExistence type="predicted"/>
<dbReference type="InterPro" id="IPR025335">
    <property type="entry name" value="DUF4241"/>
</dbReference>